<dbReference type="GO" id="GO:0004825">
    <property type="term" value="F:methionine-tRNA ligase activity"/>
    <property type="evidence" value="ECO:0007669"/>
    <property type="project" value="UniProtKB-UniRule"/>
</dbReference>
<organism evidence="18 19">
    <name type="scientific">Candidatus Allocopromorpha excrementavium</name>
    <dbReference type="NCBI Taxonomy" id="2840741"/>
    <lineage>
        <taxon>Bacteria</taxon>
        <taxon>Bacillati</taxon>
        <taxon>Bacillota</taxon>
        <taxon>Clostridia</taxon>
        <taxon>Eubacteriales</taxon>
        <taxon>Eubacteriaceae</taxon>
        <taxon>Eubacteriaceae incertae sedis</taxon>
        <taxon>Candidatus Allocopromorpha</taxon>
    </lineage>
</organism>
<dbReference type="InterPro" id="IPR014758">
    <property type="entry name" value="Met-tRNA_synth"/>
</dbReference>
<dbReference type="NCBIfam" id="TIGR00399">
    <property type="entry name" value="metG_C_term"/>
    <property type="match status" value="1"/>
</dbReference>
<dbReference type="PANTHER" id="PTHR43326">
    <property type="entry name" value="METHIONYL-TRNA SYNTHETASE"/>
    <property type="match status" value="1"/>
</dbReference>
<dbReference type="PROSITE" id="PS50886">
    <property type="entry name" value="TRBD"/>
    <property type="match status" value="1"/>
</dbReference>
<dbReference type="Gene3D" id="2.170.220.10">
    <property type="match status" value="1"/>
</dbReference>
<comment type="catalytic activity">
    <reaction evidence="15 16">
        <text>tRNA(Met) + L-methionine + ATP = L-methionyl-tRNA(Met) + AMP + diphosphate</text>
        <dbReference type="Rhea" id="RHEA:13481"/>
        <dbReference type="Rhea" id="RHEA-COMP:9667"/>
        <dbReference type="Rhea" id="RHEA-COMP:9698"/>
        <dbReference type="ChEBI" id="CHEBI:30616"/>
        <dbReference type="ChEBI" id="CHEBI:33019"/>
        <dbReference type="ChEBI" id="CHEBI:57844"/>
        <dbReference type="ChEBI" id="CHEBI:78442"/>
        <dbReference type="ChEBI" id="CHEBI:78530"/>
        <dbReference type="ChEBI" id="CHEBI:456215"/>
        <dbReference type="EC" id="6.1.1.10"/>
    </reaction>
</comment>
<dbReference type="SUPFAM" id="SSF52374">
    <property type="entry name" value="Nucleotidylyl transferase"/>
    <property type="match status" value="1"/>
</dbReference>
<dbReference type="GO" id="GO:0006431">
    <property type="term" value="P:methionyl-tRNA aminoacylation"/>
    <property type="evidence" value="ECO:0007669"/>
    <property type="project" value="UniProtKB-UniRule"/>
</dbReference>
<evidence type="ECO:0000256" key="4">
    <source>
        <dbReference type="ARBA" id="ARBA00011738"/>
    </source>
</evidence>
<dbReference type="Pfam" id="PF01588">
    <property type="entry name" value="tRNA_bind"/>
    <property type="match status" value="1"/>
</dbReference>
<dbReference type="EC" id="6.1.1.10" evidence="16"/>
<dbReference type="PRINTS" id="PR01041">
    <property type="entry name" value="TRNASYNTHMET"/>
</dbReference>
<name>A0A9D1HBP2_9FIRM</name>
<dbReference type="EMBL" id="DVLX01000024">
    <property type="protein sequence ID" value="HIT98978.1"/>
    <property type="molecule type" value="Genomic_DNA"/>
</dbReference>
<dbReference type="InterPro" id="IPR023457">
    <property type="entry name" value="Met-tRNA_synth_2"/>
</dbReference>
<comment type="function">
    <text evidence="1 16">Is required not only for elongation of protein synthesis but also for the initiation of all mRNA translation through initiator tRNA(fMet) aminoacylation.</text>
</comment>
<evidence type="ECO:0000256" key="12">
    <source>
        <dbReference type="ARBA" id="ARBA00022884"/>
    </source>
</evidence>
<dbReference type="Gene3D" id="1.10.730.10">
    <property type="entry name" value="Isoleucyl-tRNA Synthetase, Domain 1"/>
    <property type="match status" value="1"/>
</dbReference>
<protein>
    <recommendedName>
        <fullName evidence="16">Methionine--tRNA ligase</fullName>
        <ecNumber evidence="16">6.1.1.10</ecNumber>
    </recommendedName>
    <alternativeName>
        <fullName evidence="16">Methionyl-tRNA synthetase</fullName>
        <shortName evidence="16">MetRS</shortName>
    </alternativeName>
</protein>
<evidence type="ECO:0000256" key="15">
    <source>
        <dbReference type="ARBA" id="ARBA00047364"/>
    </source>
</evidence>
<evidence type="ECO:0000256" key="5">
    <source>
        <dbReference type="ARBA" id="ARBA00022490"/>
    </source>
</evidence>
<keyword evidence="6 16" id="KW-0820">tRNA-binding</keyword>
<dbReference type="CDD" id="cd07957">
    <property type="entry name" value="Anticodon_Ia_Met"/>
    <property type="match status" value="1"/>
</dbReference>
<dbReference type="InterPro" id="IPR012340">
    <property type="entry name" value="NA-bd_OB-fold"/>
</dbReference>
<dbReference type="InterPro" id="IPR004495">
    <property type="entry name" value="Met-tRNA-synth_bsu_C"/>
</dbReference>
<comment type="caution">
    <text evidence="16">Lacks conserved residue(s) required for the propagation of feature annotation.</text>
</comment>
<dbReference type="Pfam" id="PF09334">
    <property type="entry name" value="tRNA-synt_1g"/>
    <property type="match status" value="1"/>
</dbReference>
<comment type="cofactor">
    <cofactor evidence="16">
        <name>Zn(2+)</name>
        <dbReference type="ChEBI" id="CHEBI:29105"/>
    </cofactor>
    <text evidence="16">Binds 1 zinc ion per subunit.</text>
</comment>
<comment type="similarity">
    <text evidence="3 16">Belongs to the class-I aminoacyl-tRNA synthetase family. MetG type 2A subfamily.</text>
</comment>
<keyword evidence="7 16" id="KW-0436">Ligase</keyword>
<evidence type="ECO:0000256" key="11">
    <source>
        <dbReference type="ARBA" id="ARBA00022840"/>
    </source>
</evidence>
<dbReference type="GO" id="GO:0046872">
    <property type="term" value="F:metal ion binding"/>
    <property type="evidence" value="ECO:0007669"/>
    <property type="project" value="UniProtKB-KW"/>
</dbReference>
<dbReference type="InterPro" id="IPR033911">
    <property type="entry name" value="MetRS_core"/>
</dbReference>
<evidence type="ECO:0000259" key="17">
    <source>
        <dbReference type="PROSITE" id="PS50886"/>
    </source>
</evidence>
<feature type="binding site" evidence="16">
    <location>
        <position position="147"/>
    </location>
    <ligand>
        <name>Zn(2+)</name>
        <dbReference type="ChEBI" id="CHEBI:29105"/>
    </ligand>
</feature>
<dbReference type="GO" id="GO:0005524">
    <property type="term" value="F:ATP binding"/>
    <property type="evidence" value="ECO:0007669"/>
    <property type="project" value="UniProtKB-UniRule"/>
</dbReference>
<evidence type="ECO:0000256" key="6">
    <source>
        <dbReference type="ARBA" id="ARBA00022555"/>
    </source>
</evidence>
<dbReference type="InterPro" id="IPR032678">
    <property type="entry name" value="tRNA-synt_1_cat_dom"/>
</dbReference>
<comment type="subunit">
    <text evidence="4 16">Homodimer.</text>
</comment>
<dbReference type="GO" id="GO:0000049">
    <property type="term" value="F:tRNA binding"/>
    <property type="evidence" value="ECO:0007669"/>
    <property type="project" value="UniProtKB-UniRule"/>
</dbReference>
<dbReference type="Pfam" id="PF19303">
    <property type="entry name" value="Anticodon_3"/>
    <property type="match status" value="1"/>
</dbReference>
<comment type="caution">
    <text evidence="18">The sequence shown here is derived from an EMBL/GenBank/DDBJ whole genome shotgun (WGS) entry which is preliminary data.</text>
</comment>
<evidence type="ECO:0000313" key="18">
    <source>
        <dbReference type="EMBL" id="HIT98978.1"/>
    </source>
</evidence>
<dbReference type="HAMAP" id="MF_01228">
    <property type="entry name" value="Met_tRNA_synth_type2"/>
    <property type="match status" value="1"/>
</dbReference>
<feature type="binding site" evidence="16">
    <location>
        <position position="150"/>
    </location>
    <ligand>
        <name>Zn(2+)</name>
        <dbReference type="ChEBI" id="CHEBI:29105"/>
    </ligand>
</feature>
<dbReference type="SUPFAM" id="SSF47323">
    <property type="entry name" value="Anticodon-binding domain of a subclass of class I aminoacyl-tRNA synthetases"/>
    <property type="match status" value="1"/>
</dbReference>
<evidence type="ECO:0000256" key="2">
    <source>
        <dbReference type="ARBA" id="ARBA00004496"/>
    </source>
</evidence>
<evidence type="ECO:0000256" key="8">
    <source>
        <dbReference type="ARBA" id="ARBA00022723"/>
    </source>
</evidence>
<keyword evidence="14 16" id="KW-0030">Aminoacyl-tRNA synthetase</keyword>
<dbReference type="Pfam" id="PF01406">
    <property type="entry name" value="tRNA-synt_1e"/>
    <property type="match status" value="1"/>
</dbReference>
<dbReference type="InterPro" id="IPR002547">
    <property type="entry name" value="tRNA-bd_dom"/>
</dbReference>
<accession>A0A9D1HBP2</accession>
<dbReference type="InterPro" id="IPR015413">
    <property type="entry name" value="Methionyl/Leucyl_tRNA_Synth"/>
</dbReference>
<keyword evidence="8 16" id="KW-0479">Metal-binding</keyword>
<dbReference type="CDD" id="cd02800">
    <property type="entry name" value="tRNA_bind_EcMetRS_like"/>
    <property type="match status" value="1"/>
</dbReference>
<dbReference type="FunFam" id="2.170.220.10:FF:000002">
    <property type="entry name" value="Methionine--tRNA ligase"/>
    <property type="match status" value="1"/>
</dbReference>
<dbReference type="FunFam" id="1.10.730.10:FF:000026">
    <property type="entry name" value="Methionine--tRNA ligase"/>
    <property type="match status" value="1"/>
</dbReference>
<feature type="short sequence motif" description="'KMSKS' region" evidence="16">
    <location>
        <begin position="298"/>
        <end position="302"/>
    </location>
</feature>
<feature type="domain" description="TRNA-binding" evidence="17">
    <location>
        <begin position="541"/>
        <end position="643"/>
    </location>
</feature>
<reference evidence="18" key="1">
    <citation type="submission" date="2020-10" db="EMBL/GenBank/DDBJ databases">
        <authorList>
            <person name="Gilroy R."/>
        </authorList>
    </citation>
    <scope>NUCLEOTIDE SEQUENCE</scope>
    <source>
        <strain evidence="18">CHK176-22527</strain>
    </source>
</reference>
<evidence type="ECO:0000256" key="9">
    <source>
        <dbReference type="ARBA" id="ARBA00022741"/>
    </source>
</evidence>
<dbReference type="InterPro" id="IPR009080">
    <property type="entry name" value="tRNAsynth_Ia_anticodon-bd"/>
</dbReference>
<keyword evidence="11 16" id="KW-0067">ATP-binding</keyword>
<evidence type="ECO:0000256" key="13">
    <source>
        <dbReference type="ARBA" id="ARBA00022917"/>
    </source>
</evidence>
<sequence length="643" mass="73681">MAAGKGKYYITTPIYYPSSNLHIGHTYCTVMADAMARFKRLSGYDVRFLTGTDEHGQKIQTIAEEKGVSPQEYVDGVVAGIKDLWKTMEISYDDFIRTTEPRHVKRVQQIFMKLYEKGDIYKGEYEGMYCTPCESFWTESQLVDGKCPDCGRPVQKAKEEAYFFRLSKYQDRLLDLFENNPEFLQPETRRNEMISFVQQGLEDLCISRSTFDWGIPVPIDEKHVIYVWLDALTNYITALGYPDEPELYNKYWPVDVHLVGKEIVRFHTIIWPAMLMSMELPLPKQVLGHGWLLLEGGKMSKSKGNVVDPVKLIDRYGIDALKYFLLREYTFGQDGVFTNEVMLKRMNYDLANDLGNLISRTVSMIEKYNGGEIPARTDAVEDVDGELEEIAVGAAPKVEKDMDKFAFNMALEDIWVLVRRANKYIDETMPWVLAKNEADKDRLDNVLRNLSEAIRIISILIHPFMHTTAETIRKQMGLDPEDVKWNDAFVFDMMGGQQVRKGAPIFPRLDIEKELEELEAMKNGGEENVPLELKPEIEFDDFDKIDFRVGTIISAEKHPKADKLLVFQVKMGTEKRQIISGVAQQFKPEECVGKKVLVVANLKPRKLRGLESKGMIMFADNIRDGKETLEFVSTDADDGNAVM</sequence>
<dbReference type="InterPro" id="IPR041872">
    <property type="entry name" value="Anticodon_Met"/>
</dbReference>
<dbReference type="PANTHER" id="PTHR43326:SF1">
    <property type="entry name" value="METHIONINE--TRNA LIGASE, MITOCHONDRIAL"/>
    <property type="match status" value="1"/>
</dbReference>
<keyword evidence="12 16" id="KW-0694">RNA-binding</keyword>
<dbReference type="FunFam" id="2.40.50.140:FF:000042">
    <property type="entry name" value="Methionine--tRNA ligase"/>
    <property type="match status" value="1"/>
</dbReference>
<dbReference type="Proteomes" id="UP000824159">
    <property type="component" value="Unassembled WGS sequence"/>
</dbReference>
<keyword evidence="13 16" id="KW-0648">Protein biosynthesis</keyword>
<evidence type="ECO:0000256" key="16">
    <source>
        <dbReference type="HAMAP-Rule" id="MF_01228"/>
    </source>
</evidence>
<reference evidence="18" key="2">
    <citation type="journal article" date="2021" name="PeerJ">
        <title>Extensive microbial diversity within the chicken gut microbiome revealed by metagenomics and culture.</title>
        <authorList>
            <person name="Gilroy R."/>
            <person name="Ravi A."/>
            <person name="Getino M."/>
            <person name="Pursley I."/>
            <person name="Horton D.L."/>
            <person name="Alikhan N.F."/>
            <person name="Baker D."/>
            <person name="Gharbi K."/>
            <person name="Hall N."/>
            <person name="Watson M."/>
            <person name="Adriaenssens E.M."/>
            <person name="Foster-Nyarko E."/>
            <person name="Jarju S."/>
            <person name="Secka A."/>
            <person name="Antonio M."/>
            <person name="Oren A."/>
            <person name="Chaudhuri R.R."/>
            <person name="La Ragione R."/>
            <person name="Hildebrand F."/>
            <person name="Pallen M.J."/>
        </authorList>
    </citation>
    <scope>NUCLEOTIDE SEQUENCE</scope>
    <source>
        <strain evidence="18">CHK176-22527</strain>
    </source>
</reference>
<feature type="binding site" evidence="16">
    <location>
        <position position="133"/>
    </location>
    <ligand>
        <name>Zn(2+)</name>
        <dbReference type="ChEBI" id="CHEBI:29105"/>
    </ligand>
</feature>
<dbReference type="Gene3D" id="3.40.50.620">
    <property type="entry name" value="HUPs"/>
    <property type="match status" value="1"/>
</dbReference>
<dbReference type="GO" id="GO:0005737">
    <property type="term" value="C:cytoplasm"/>
    <property type="evidence" value="ECO:0007669"/>
    <property type="project" value="UniProtKB-SubCell"/>
</dbReference>
<proteinExistence type="inferred from homology"/>
<evidence type="ECO:0000256" key="10">
    <source>
        <dbReference type="ARBA" id="ARBA00022833"/>
    </source>
</evidence>
<dbReference type="NCBIfam" id="TIGR00398">
    <property type="entry name" value="metG"/>
    <property type="match status" value="1"/>
</dbReference>
<keyword evidence="5 16" id="KW-0963">Cytoplasm</keyword>
<keyword evidence="9 16" id="KW-0547">Nucleotide-binding</keyword>
<evidence type="ECO:0000256" key="3">
    <source>
        <dbReference type="ARBA" id="ARBA00006590"/>
    </source>
</evidence>
<keyword evidence="10 16" id="KW-0862">Zinc</keyword>
<dbReference type="NCBIfam" id="NF008900">
    <property type="entry name" value="PRK12267.1"/>
    <property type="match status" value="1"/>
</dbReference>
<feature type="short sequence motif" description="'HIGH' region" evidence="16">
    <location>
        <begin position="15"/>
        <end position="25"/>
    </location>
</feature>
<evidence type="ECO:0000256" key="14">
    <source>
        <dbReference type="ARBA" id="ARBA00023146"/>
    </source>
</evidence>
<dbReference type="Gene3D" id="2.40.50.140">
    <property type="entry name" value="Nucleic acid-binding proteins"/>
    <property type="match status" value="1"/>
</dbReference>
<feature type="binding site" evidence="16">
    <location>
        <position position="130"/>
    </location>
    <ligand>
        <name>Zn(2+)</name>
        <dbReference type="ChEBI" id="CHEBI:29105"/>
    </ligand>
</feature>
<evidence type="ECO:0000256" key="7">
    <source>
        <dbReference type="ARBA" id="ARBA00022598"/>
    </source>
</evidence>
<evidence type="ECO:0000256" key="1">
    <source>
        <dbReference type="ARBA" id="ARBA00003314"/>
    </source>
</evidence>
<dbReference type="SUPFAM" id="SSF50249">
    <property type="entry name" value="Nucleic acid-binding proteins"/>
    <property type="match status" value="1"/>
</dbReference>
<dbReference type="InterPro" id="IPR014729">
    <property type="entry name" value="Rossmann-like_a/b/a_fold"/>
</dbReference>
<comment type="subcellular location">
    <subcellularLocation>
        <location evidence="2 16">Cytoplasm</location>
    </subcellularLocation>
</comment>
<dbReference type="CDD" id="cd00814">
    <property type="entry name" value="MetRS_core"/>
    <property type="match status" value="1"/>
</dbReference>
<gene>
    <name evidence="16 18" type="primary">metG</name>
    <name evidence="18" type="ORF">IAD12_01845</name>
</gene>
<evidence type="ECO:0000313" key="19">
    <source>
        <dbReference type="Proteomes" id="UP000824159"/>
    </source>
</evidence>
<dbReference type="AlphaFoldDB" id="A0A9D1HBP2"/>